<dbReference type="GO" id="GO:0003700">
    <property type="term" value="F:DNA-binding transcription factor activity"/>
    <property type="evidence" value="ECO:0007669"/>
    <property type="project" value="TreeGrafter"/>
</dbReference>
<dbReference type="PANTHER" id="PTHR30146">
    <property type="entry name" value="LACI-RELATED TRANSCRIPTIONAL REPRESSOR"/>
    <property type="match status" value="1"/>
</dbReference>
<dbReference type="GO" id="GO:0000976">
    <property type="term" value="F:transcription cis-regulatory region binding"/>
    <property type="evidence" value="ECO:0007669"/>
    <property type="project" value="TreeGrafter"/>
</dbReference>
<evidence type="ECO:0000256" key="4">
    <source>
        <dbReference type="SAM" id="MobiDB-lite"/>
    </source>
</evidence>
<dbReference type="PANTHER" id="PTHR30146:SF153">
    <property type="entry name" value="LACTOSE OPERON REPRESSOR"/>
    <property type="match status" value="1"/>
</dbReference>
<keyword evidence="7" id="KW-1185">Reference proteome</keyword>
<dbReference type="SMART" id="SM00354">
    <property type="entry name" value="HTH_LACI"/>
    <property type="match status" value="1"/>
</dbReference>
<dbReference type="InterPro" id="IPR000843">
    <property type="entry name" value="HTH_LacI"/>
</dbReference>
<dbReference type="SUPFAM" id="SSF47413">
    <property type="entry name" value="lambda repressor-like DNA-binding domains"/>
    <property type="match status" value="1"/>
</dbReference>
<dbReference type="CDD" id="cd01392">
    <property type="entry name" value="HTH_LacI"/>
    <property type="match status" value="1"/>
</dbReference>
<dbReference type="InterPro" id="IPR028082">
    <property type="entry name" value="Peripla_BP_I"/>
</dbReference>
<feature type="compositionally biased region" description="Low complexity" evidence="4">
    <location>
        <begin position="9"/>
        <end position="20"/>
    </location>
</feature>
<feature type="region of interest" description="Disordered" evidence="4">
    <location>
        <begin position="1"/>
        <end position="20"/>
    </location>
</feature>
<comment type="caution">
    <text evidence="6">The sequence shown here is derived from an EMBL/GenBank/DDBJ whole genome shotgun (WGS) entry which is preliminary data.</text>
</comment>
<dbReference type="PROSITE" id="PS50932">
    <property type="entry name" value="HTH_LACI_2"/>
    <property type="match status" value="1"/>
</dbReference>
<dbReference type="Pfam" id="PF13377">
    <property type="entry name" value="Peripla_BP_3"/>
    <property type="match status" value="1"/>
</dbReference>
<dbReference type="InterPro" id="IPR010982">
    <property type="entry name" value="Lambda_DNA-bd_dom_sf"/>
</dbReference>
<dbReference type="Gene3D" id="3.40.50.2300">
    <property type="match status" value="2"/>
</dbReference>
<dbReference type="Gene3D" id="1.10.260.40">
    <property type="entry name" value="lambda repressor-like DNA-binding domains"/>
    <property type="match status" value="1"/>
</dbReference>
<evidence type="ECO:0000256" key="2">
    <source>
        <dbReference type="ARBA" id="ARBA00023125"/>
    </source>
</evidence>
<reference evidence="6 7" key="1">
    <citation type="submission" date="2018-07" db="EMBL/GenBank/DDBJ databases">
        <title>Desertimonas flava gen. nov. sp. nov.</title>
        <authorList>
            <person name="Liu S."/>
        </authorList>
    </citation>
    <scope>NUCLEOTIDE SEQUENCE [LARGE SCALE GENOMIC DNA]</scope>
    <source>
        <strain evidence="6 7">16Sb5-5</strain>
    </source>
</reference>
<keyword evidence="3" id="KW-0804">Transcription</keyword>
<organism evidence="6 7">
    <name type="scientific">Desertihabitans brevis</name>
    <dbReference type="NCBI Taxonomy" id="2268447"/>
    <lineage>
        <taxon>Bacteria</taxon>
        <taxon>Bacillati</taxon>
        <taxon>Actinomycetota</taxon>
        <taxon>Actinomycetes</taxon>
        <taxon>Propionibacteriales</taxon>
        <taxon>Propionibacteriaceae</taxon>
        <taxon>Desertihabitans</taxon>
    </lineage>
</organism>
<evidence type="ECO:0000313" key="6">
    <source>
        <dbReference type="EMBL" id="RCK69109.1"/>
    </source>
</evidence>
<keyword evidence="2" id="KW-0238">DNA-binding</keyword>
<dbReference type="SUPFAM" id="SSF53822">
    <property type="entry name" value="Periplasmic binding protein-like I"/>
    <property type="match status" value="1"/>
</dbReference>
<dbReference type="CDD" id="cd06296">
    <property type="entry name" value="PBP1_CatR-like"/>
    <property type="match status" value="1"/>
</dbReference>
<accession>A0A367YUA4</accession>
<feature type="domain" description="HTH lacI-type" evidence="5">
    <location>
        <begin position="23"/>
        <end position="73"/>
    </location>
</feature>
<protein>
    <submittedName>
        <fullName evidence="6">LacI family transcriptional regulator</fullName>
    </submittedName>
</protein>
<gene>
    <name evidence="6" type="ORF">DT076_12235</name>
</gene>
<dbReference type="EMBL" id="QOUI01000007">
    <property type="protein sequence ID" value="RCK69109.1"/>
    <property type="molecule type" value="Genomic_DNA"/>
</dbReference>
<dbReference type="Proteomes" id="UP000252770">
    <property type="component" value="Unassembled WGS sequence"/>
</dbReference>
<dbReference type="InterPro" id="IPR046335">
    <property type="entry name" value="LacI/GalR-like_sensor"/>
</dbReference>
<proteinExistence type="predicted"/>
<keyword evidence="1" id="KW-0805">Transcription regulation</keyword>
<name>A0A367YUA4_9ACTN</name>
<evidence type="ECO:0000256" key="3">
    <source>
        <dbReference type="ARBA" id="ARBA00023163"/>
    </source>
</evidence>
<dbReference type="AlphaFoldDB" id="A0A367YUA4"/>
<sequence>MLAQPQTQTGASVTTTSSRSASPTIAFIAEELGVSVPTVSKVLNGRPDVSPATRERVEEALRRHGYKRRRAVTPTGAPPLVDLVIHELGSVWALEIIQGVERAAAEAGVGVVLSTLGGSHHPEQDWLDRVLARRPVGVILVMSRLDPVQRHQLESRSIPFVVVDTDGETPADVATVGSNNWHGGLSATRHLLGLGHRRVAVVSGPDDVLCSRARIDGFRSAHEELRLSVDPGLVRYGNFAVEGGYRQGRELLDRPDRPTAIFAGSDMQALGVLRAARELGLRVPEDLSLVGYDNLPLSAWVDPPLTTVNQPLHEMAATATRMLVDTGTSQGGRLRRVDLATDLVVRGSTAAPPEG</sequence>
<evidence type="ECO:0000256" key="1">
    <source>
        <dbReference type="ARBA" id="ARBA00023015"/>
    </source>
</evidence>
<dbReference type="Pfam" id="PF00356">
    <property type="entry name" value="LacI"/>
    <property type="match status" value="1"/>
</dbReference>
<evidence type="ECO:0000259" key="5">
    <source>
        <dbReference type="PROSITE" id="PS50932"/>
    </source>
</evidence>
<evidence type="ECO:0000313" key="7">
    <source>
        <dbReference type="Proteomes" id="UP000252770"/>
    </source>
</evidence>